<sequence>MAASSPTAGSAFGEAADGVWQAMESLRARFEKREGAVPGHDSGDRPGHGPHDVRHAVLALLSEEPMHGYAIIHAIAERTAGAWTPEAGAVYPTLQLLADEGLIAAETTDGRKVWALTEAGRSTVARDGITAPWSHDAHGHGDAHDAHDRRDRSALPKAGLSLAQAAAQVQRTGTPEQVAEAATELDAVRRRLYAILARE</sequence>
<dbReference type="AlphaFoldDB" id="A0A7L7Z549"/>
<feature type="compositionally biased region" description="Basic and acidic residues" evidence="1">
    <location>
        <begin position="135"/>
        <end position="151"/>
    </location>
</feature>
<dbReference type="InterPro" id="IPR036390">
    <property type="entry name" value="WH_DNA-bd_sf"/>
</dbReference>
<keyword evidence="4" id="KW-1185">Reference proteome</keyword>
<feature type="domain" description="Transcription regulator PadR N-terminal" evidence="2">
    <location>
        <begin position="57"/>
        <end position="125"/>
    </location>
</feature>
<feature type="region of interest" description="Disordered" evidence="1">
    <location>
        <begin position="131"/>
        <end position="151"/>
    </location>
</feature>
<accession>A0A7L7Z549</accession>
<evidence type="ECO:0000256" key="1">
    <source>
        <dbReference type="SAM" id="MobiDB-lite"/>
    </source>
</evidence>
<name>A0A7L7Z549_9MICO</name>
<dbReference type="Gene3D" id="1.10.10.10">
    <property type="entry name" value="Winged helix-like DNA-binding domain superfamily/Winged helix DNA-binding domain"/>
    <property type="match status" value="1"/>
</dbReference>
<dbReference type="Proteomes" id="UP000516660">
    <property type="component" value="Chromosome"/>
</dbReference>
<dbReference type="Pfam" id="PF03551">
    <property type="entry name" value="PadR"/>
    <property type="match status" value="1"/>
</dbReference>
<evidence type="ECO:0000313" key="4">
    <source>
        <dbReference type="Proteomes" id="UP000516660"/>
    </source>
</evidence>
<reference evidence="3 4" key="1">
    <citation type="submission" date="2020-08" db="EMBL/GenBank/DDBJ databases">
        <title>Description of Clavibacter zhangzhiyonge sp. nov., a phytopathogenic actinobacterium isolated from barley seeds, causing leaf brown spot and decline.</title>
        <authorList>
            <person name="Tian Q."/>
            <person name="Chuan J."/>
            <person name="Zhao W."/>
            <person name="Li X."/>
        </authorList>
    </citation>
    <scope>NUCLEOTIDE SEQUENCE [LARGE SCALE GENOMIC DNA]</scope>
    <source>
        <strain evidence="3 4">DM1</strain>
    </source>
</reference>
<dbReference type="EMBL" id="CP061274">
    <property type="protein sequence ID" value="QOD44806.1"/>
    <property type="molecule type" value="Genomic_DNA"/>
</dbReference>
<dbReference type="InterPro" id="IPR036388">
    <property type="entry name" value="WH-like_DNA-bd_sf"/>
</dbReference>
<organism evidence="3 4">
    <name type="scientific">Clavibacter zhangzhiyongii</name>
    <dbReference type="NCBI Taxonomy" id="2768071"/>
    <lineage>
        <taxon>Bacteria</taxon>
        <taxon>Bacillati</taxon>
        <taxon>Actinomycetota</taxon>
        <taxon>Actinomycetes</taxon>
        <taxon>Micrococcales</taxon>
        <taxon>Microbacteriaceae</taxon>
        <taxon>Clavibacter</taxon>
    </lineage>
</organism>
<dbReference type="InterPro" id="IPR005149">
    <property type="entry name" value="Tscrpt_reg_PadR_N"/>
</dbReference>
<dbReference type="KEGG" id="czh:H9X71_05670"/>
<evidence type="ECO:0000259" key="2">
    <source>
        <dbReference type="Pfam" id="PF03551"/>
    </source>
</evidence>
<dbReference type="PANTHER" id="PTHR43252">
    <property type="entry name" value="TRANSCRIPTIONAL REGULATOR YQJI"/>
    <property type="match status" value="1"/>
</dbReference>
<dbReference type="PANTHER" id="PTHR43252:SF2">
    <property type="entry name" value="TRANSCRIPTION REGULATOR, PADR-LIKE FAMILY"/>
    <property type="match status" value="1"/>
</dbReference>
<dbReference type="RefSeq" id="WP_191148711.1">
    <property type="nucleotide sequence ID" value="NZ_CP061274.1"/>
</dbReference>
<proteinExistence type="predicted"/>
<evidence type="ECO:0000313" key="3">
    <source>
        <dbReference type="EMBL" id="QOD44806.1"/>
    </source>
</evidence>
<protein>
    <submittedName>
        <fullName evidence="3">Helix-turn-helix transcriptional regulator</fullName>
    </submittedName>
</protein>
<gene>
    <name evidence="3" type="ORF">H9X71_05670</name>
</gene>
<dbReference type="SUPFAM" id="SSF46785">
    <property type="entry name" value="Winged helix' DNA-binding domain"/>
    <property type="match status" value="1"/>
</dbReference>